<dbReference type="Proteomes" id="UP000190274">
    <property type="component" value="Chromosome C"/>
</dbReference>
<sequence>MNLCCFLFKCLCHRDEHPTEMARTDRGKNKWTDTEENKHAPEAAILFSFVRDKVRCQIALKPSLIGNCSIRDKFAAIMSVLAPNDLYLSRAADSPKLLVIIECIIGAPTEQATRDDRVSSIASTICANFRASPIPSNIFFNYTVMEFFRGNPKKSWAMM</sequence>
<reference evidence="2" key="1">
    <citation type="submission" date="2016-03" db="EMBL/GenBank/DDBJ databases">
        <authorList>
            <person name="Devillers H."/>
        </authorList>
    </citation>
    <scope>NUCLEOTIDE SEQUENCE [LARGE SCALE GENOMIC DNA]</scope>
</reference>
<dbReference type="EMBL" id="LT598459">
    <property type="protein sequence ID" value="SCU82072.1"/>
    <property type="molecule type" value="Genomic_DNA"/>
</dbReference>
<name>A0A1G4IYQ7_9SACH</name>
<accession>A0A1G4IYQ7</accession>
<protein>
    <submittedName>
        <fullName evidence="1">LADA_0C02828g1_1</fullName>
    </submittedName>
</protein>
<gene>
    <name evidence="1" type="ORF">LADA_0C02828G</name>
</gene>
<evidence type="ECO:0000313" key="1">
    <source>
        <dbReference type="EMBL" id="SCU82072.1"/>
    </source>
</evidence>
<organism evidence="1 2">
    <name type="scientific">Lachancea dasiensis</name>
    <dbReference type="NCBI Taxonomy" id="1072105"/>
    <lineage>
        <taxon>Eukaryota</taxon>
        <taxon>Fungi</taxon>
        <taxon>Dikarya</taxon>
        <taxon>Ascomycota</taxon>
        <taxon>Saccharomycotina</taxon>
        <taxon>Saccharomycetes</taxon>
        <taxon>Saccharomycetales</taxon>
        <taxon>Saccharomycetaceae</taxon>
        <taxon>Lachancea</taxon>
    </lineage>
</organism>
<evidence type="ECO:0000313" key="2">
    <source>
        <dbReference type="Proteomes" id="UP000190274"/>
    </source>
</evidence>
<keyword evidence="2" id="KW-1185">Reference proteome</keyword>
<dbReference type="AlphaFoldDB" id="A0A1G4IYQ7"/>
<proteinExistence type="predicted"/>